<dbReference type="PANTHER" id="PTHR33238:SF10">
    <property type="entry name" value="IRON-DEPENDENT REPRESSOR IDER"/>
    <property type="match status" value="1"/>
</dbReference>
<keyword evidence="5" id="KW-0805">Transcription regulation</keyword>
<dbReference type="InterPro" id="IPR036388">
    <property type="entry name" value="WH-like_DNA-bd_sf"/>
</dbReference>
<dbReference type="InterPro" id="IPR050536">
    <property type="entry name" value="DtxR_MntR_Metal-Reg"/>
</dbReference>
<accession>A0A7Y0L2D4</accession>
<dbReference type="InterPro" id="IPR022687">
    <property type="entry name" value="HTH_DTXR"/>
</dbReference>
<dbReference type="Gene3D" id="2.30.30.90">
    <property type="match status" value="1"/>
</dbReference>
<dbReference type="GO" id="GO:0003700">
    <property type="term" value="F:DNA-binding transcription factor activity"/>
    <property type="evidence" value="ECO:0007669"/>
    <property type="project" value="InterPro"/>
</dbReference>
<evidence type="ECO:0000256" key="6">
    <source>
        <dbReference type="ARBA" id="ARBA00023125"/>
    </source>
</evidence>
<sequence length="222" mass="24637">MQKTNQPIEPSQAGAESYLEAIFVLTTEGRPAQAARIAEYLAVTPVSVSRALSRLEKNGDLLSRVPEVRLSAQGWARAEAIVRRHRLAERWLSDKLGLSLVEAHREAERLEHALSERVEQALWEDLGRPLTCPHGNPIPGLASEPLPLLPAIPLERAQPGRYCVDRIYEQLEGLEERLQWVEDAGLLPGVSFTLESDRRVTIQGVPIEVPEAVAAQLLVREA</sequence>
<evidence type="ECO:0000256" key="3">
    <source>
        <dbReference type="ARBA" id="ARBA00011738"/>
    </source>
</evidence>
<dbReference type="RefSeq" id="WP_169097424.1">
    <property type="nucleotide sequence ID" value="NZ_JABBVZ010000012.1"/>
</dbReference>
<dbReference type="Pfam" id="PF01325">
    <property type="entry name" value="Fe_dep_repress"/>
    <property type="match status" value="1"/>
</dbReference>
<comment type="subcellular location">
    <subcellularLocation>
        <location evidence="1">Cytoplasm</location>
    </subcellularLocation>
</comment>
<comment type="caution">
    <text evidence="10">The sequence shown here is derived from an EMBL/GenBank/DDBJ whole genome shotgun (WGS) entry which is preliminary data.</text>
</comment>
<dbReference type="InterPro" id="IPR036390">
    <property type="entry name" value="WH_DNA-bd_sf"/>
</dbReference>
<evidence type="ECO:0000256" key="5">
    <source>
        <dbReference type="ARBA" id="ARBA00023015"/>
    </source>
</evidence>
<evidence type="ECO:0000259" key="9">
    <source>
        <dbReference type="Pfam" id="PF02742"/>
    </source>
</evidence>
<evidence type="ECO:0000313" key="11">
    <source>
        <dbReference type="Proteomes" id="UP000533476"/>
    </source>
</evidence>
<dbReference type="InterPro" id="IPR038157">
    <property type="entry name" value="FeoA_core_dom"/>
</dbReference>
<dbReference type="GO" id="GO:0003677">
    <property type="term" value="F:DNA binding"/>
    <property type="evidence" value="ECO:0007669"/>
    <property type="project" value="UniProtKB-KW"/>
</dbReference>
<organism evidence="10 11">
    <name type="scientific">Sulfobacillus harzensis</name>
    <dbReference type="NCBI Taxonomy" id="2729629"/>
    <lineage>
        <taxon>Bacteria</taxon>
        <taxon>Bacillati</taxon>
        <taxon>Bacillota</taxon>
        <taxon>Clostridia</taxon>
        <taxon>Eubacteriales</taxon>
        <taxon>Clostridiales Family XVII. Incertae Sedis</taxon>
        <taxon>Sulfobacillus</taxon>
    </lineage>
</organism>
<name>A0A7Y0L2D4_9FIRM</name>
<dbReference type="SUPFAM" id="SSF46785">
    <property type="entry name" value="Winged helix' DNA-binding domain"/>
    <property type="match status" value="1"/>
</dbReference>
<keyword evidence="4" id="KW-0408">Iron</keyword>
<reference evidence="10 11" key="1">
    <citation type="submission" date="2020-04" db="EMBL/GenBank/DDBJ databases">
        <authorList>
            <person name="Zhang R."/>
            <person name="Schippers A."/>
        </authorList>
    </citation>
    <scope>NUCLEOTIDE SEQUENCE [LARGE SCALE GENOMIC DNA]</scope>
    <source>
        <strain evidence="10 11">DSM 109850</strain>
    </source>
</reference>
<keyword evidence="11" id="KW-1185">Reference proteome</keyword>
<dbReference type="GO" id="GO:0045892">
    <property type="term" value="P:negative regulation of DNA-templated transcription"/>
    <property type="evidence" value="ECO:0007669"/>
    <property type="project" value="TreeGrafter"/>
</dbReference>
<evidence type="ECO:0000256" key="1">
    <source>
        <dbReference type="ARBA" id="ARBA00004496"/>
    </source>
</evidence>
<dbReference type="PANTHER" id="PTHR33238">
    <property type="entry name" value="IRON (METAL) DEPENDENT REPRESSOR, DTXR FAMILY"/>
    <property type="match status" value="1"/>
</dbReference>
<dbReference type="AlphaFoldDB" id="A0A7Y0L2D4"/>
<dbReference type="Proteomes" id="UP000533476">
    <property type="component" value="Unassembled WGS sequence"/>
</dbReference>
<feature type="domain" description="HTH dtxR-type" evidence="8">
    <location>
        <begin position="15"/>
        <end position="59"/>
    </location>
</feature>
<feature type="domain" description="Iron dependent repressor metal binding and dimerisation" evidence="9">
    <location>
        <begin position="72"/>
        <end position="139"/>
    </location>
</feature>
<proteinExistence type="inferred from homology"/>
<dbReference type="SUPFAM" id="SSF47979">
    <property type="entry name" value="Iron-dependent repressor protein, dimerization domain"/>
    <property type="match status" value="1"/>
</dbReference>
<dbReference type="InterPro" id="IPR008988">
    <property type="entry name" value="Transcriptional_repressor_C"/>
</dbReference>
<protein>
    <submittedName>
        <fullName evidence="10">Metal-dependent transcriptional regulator</fullName>
    </submittedName>
</protein>
<dbReference type="SMART" id="SM00529">
    <property type="entry name" value="HTH_DTXR"/>
    <property type="match status" value="1"/>
</dbReference>
<dbReference type="SUPFAM" id="SSF50037">
    <property type="entry name" value="C-terminal domain of transcriptional repressors"/>
    <property type="match status" value="1"/>
</dbReference>
<keyword evidence="7" id="KW-0804">Transcription</keyword>
<dbReference type="GO" id="GO:0005737">
    <property type="term" value="C:cytoplasm"/>
    <property type="evidence" value="ECO:0007669"/>
    <property type="project" value="UniProtKB-SubCell"/>
</dbReference>
<gene>
    <name evidence="10" type="ORF">HIJ39_05150</name>
</gene>
<dbReference type="GO" id="GO:0046914">
    <property type="term" value="F:transition metal ion binding"/>
    <property type="evidence" value="ECO:0007669"/>
    <property type="project" value="InterPro"/>
</dbReference>
<evidence type="ECO:0000256" key="4">
    <source>
        <dbReference type="ARBA" id="ARBA00023004"/>
    </source>
</evidence>
<comment type="similarity">
    <text evidence="2">Belongs to the DtxR/MntR family.</text>
</comment>
<evidence type="ECO:0000256" key="2">
    <source>
        <dbReference type="ARBA" id="ARBA00007871"/>
    </source>
</evidence>
<dbReference type="InterPro" id="IPR001367">
    <property type="entry name" value="Fe_dep_repressor"/>
</dbReference>
<evidence type="ECO:0000313" key="10">
    <source>
        <dbReference type="EMBL" id="NMP21742.1"/>
    </source>
</evidence>
<evidence type="ECO:0000256" key="7">
    <source>
        <dbReference type="ARBA" id="ARBA00023163"/>
    </source>
</evidence>
<dbReference type="EMBL" id="JABBVZ010000012">
    <property type="protein sequence ID" value="NMP21742.1"/>
    <property type="molecule type" value="Genomic_DNA"/>
</dbReference>
<dbReference type="InterPro" id="IPR022689">
    <property type="entry name" value="Iron_dep_repressor"/>
</dbReference>
<evidence type="ECO:0000259" key="8">
    <source>
        <dbReference type="Pfam" id="PF01325"/>
    </source>
</evidence>
<dbReference type="InterPro" id="IPR036421">
    <property type="entry name" value="Fe_dep_repressor_sf"/>
</dbReference>
<dbReference type="GO" id="GO:0046983">
    <property type="term" value="F:protein dimerization activity"/>
    <property type="evidence" value="ECO:0007669"/>
    <property type="project" value="InterPro"/>
</dbReference>
<dbReference type="Gene3D" id="1.10.10.10">
    <property type="entry name" value="Winged helix-like DNA-binding domain superfamily/Winged helix DNA-binding domain"/>
    <property type="match status" value="1"/>
</dbReference>
<dbReference type="Pfam" id="PF02742">
    <property type="entry name" value="Fe_dep_repr_C"/>
    <property type="match status" value="1"/>
</dbReference>
<comment type="subunit">
    <text evidence="3">Homodimer.</text>
</comment>
<keyword evidence="6" id="KW-0238">DNA-binding</keyword>